<dbReference type="PANTHER" id="PTHR30283:SF4">
    <property type="entry name" value="PEROXIDE STRESS RESISTANCE PROTEIN YAAA"/>
    <property type="match status" value="1"/>
</dbReference>
<evidence type="ECO:0000313" key="3">
    <source>
        <dbReference type="Proteomes" id="UP001181355"/>
    </source>
</evidence>
<dbReference type="RefSeq" id="WP_309480471.1">
    <property type="nucleotide sequence ID" value="NZ_CP133720.1"/>
</dbReference>
<dbReference type="NCBIfam" id="NF002542">
    <property type="entry name" value="PRK02101.1-3"/>
    <property type="match status" value="1"/>
</dbReference>
<protein>
    <recommendedName>
        <fullName evidence="1">UPF0246 protein RF679_09870</fullName>
    </recommendedName>
</protein>
<dbReference type="PANTHER" id="PTHR30283">
    <property type="entry name" value="PEROXIDE STRESS RESPONSE PROTEIN YAAA"/>
    <property type="match status" value="1"/>
</dbReference>
<dbReference type="HAMAP" id="MF_00652">
    <property type="entry name" value="UPF0246"/>
    <property type="match status" value="1"/>
</dbReference>
<gene>
    <name evidence="2" type="primary">yaaA</name>
    <name evidence="2" type="ORF">RF679_09870</name>
</gene>
<dbReference type="Pfam" id="PF03883">
    <property type="entry name" value="H2O2_YaaD"/>
    <property type="match status" value="1"/>
</dbReference>
<accession>A0ABY9RF79</accession>
<keyword evidence="3" id="KW-1185">Reference proteome</keyword>
<evidence type="ECO:0000313" key="2">
    <source>
        <dbReference type="EMBL" id="WMW78970.1"/>
    </source>
</evidence>
<dbReference type="EMBL" id="CP133720">
    <property type="protein sequence ID" value="WMW78970.1"/>
    <property type="molecule type" value="Genomic_DNA"/>
</dbReference>
<evidence type="ECO:0000256" key="1">
    <source>
        <dbReference type="HAMAP-Rule" id="MF_00652"/>
    </source>
</evidence>
<dbReference type="InterPro" id="IPR005583">
    <property type="entry name" value="YaaA"/>
</dbReference>
<proteinExistence type="inferred from homology"/>
<dbReference type="Proteomes" id="UP001181355">
    <property type="component" value="Chromosome"/>
</dbReference>
<comment type="similarity">
    <text evidence="1">Belongs to the UPF0246 family.</text>
</comment>
<reference evidence="2" key="1">
    <citation type="submission" date="2023-09" db="EMBL/GenBank/DDBJ databases">
        <title>Undibacterium sp. 20NA77.5 isolated from freshwater.</title>
        <authorList>
            <person name="Le V."/>
            <person name="Ko S.-R."/>
            <person name="Ahn C.-Y."/>
            <person name="Oh H.-M."/>
        </authorList>
    </citation>
    <scope>NUCLEOTIDE SEQUENCE</scope>
    <source>
        <strain evidence="2">20NA77.5</strain>
    </source>
</reference>
<name>A0ABY9RF79_9BURK</name>
<sequence>MSLLFLLSPAKSLDFESPLPVKQASVPQFIERSEELVGTASRMSPMQLQELMNISADLAKLNYARFQEWNIDHSLEQGARPALFSFNGDVYDGLQARQMGKREWTYLDKHLRILSGLYGVLRPLDAMRPYRLEMGCKLKHGKYKNLYDYWGLTITDAINEYMDAAKLKCVVNLASEEYFGVVHAKALQHKVITPIFEDFSSGKFKIVSFFAKKARGAMVRYCAENKIKKVSDLKEFDRDGYAFSVDASTETRWVFRRSN</sequence>
<organism evidence="2 3">
    <name type="scientific">Undibacterium cyanobacteriorum</name>
    <dbReference type="NCBI Taxonomy" id="3073561"/>
    <lineage>
        <taxon>Bacteria</taxon>
        <taxon>Pseudomonadati</taxon>
        <taxon>Pseudomonadota</taxon>
        <taxon>Betaproteobacteria</taxon>
        <taxon>Burkholderiales</taxon>
        <taxon>Oxalobacteraceae</taxon>
        <taxon>Undibacterium</taxon>
    </lineage>
</organism>